<dbReference type="InterPro" id="IPR054579">
    <property type="entry name" value="GCE-like_dom"/>
</dbReference>
<evidence type="ECO:0000256" key="1">
    <source>
        <dbReference type="ARBA" id="ARBA00022487"/>
    </source>
</evidence>
<keyword evidence="1" id="KW-0719">Serine esterase</keyword>
<accession>A0A1G8Y5K0</accession>
<dbReference type="InterPro" id="IPR029058">
    <property type="entry name" value="AB_hydrolase_fold"/>
</dbReference>
<dbReference type="CDD" id="cd02795">
    <property type="entry name" value="CBM6-CBM35-CBM36_like"/>
    <property type="match status" value="1"/>
</dbReference>
<dbReference type="Proteomes" id="UP000198510">
    <property type="component" value="Unassembled WGS sequence"/>
</dbReference>
<keyword evidence="7" id="KW-1185">Reference proteome</keyword>
<dbReference type="STRING" id="1075417.SAMN05421823_101576"/>
<dbReference type="OrthoDB" id="9809261at2"/>
<proteinExistence type="predicted"/>
<gene>
    <name evidence="6" type="ORF">SAMN05421823_101576</name>
</gene>
<evidence type="ECO:0000256" key="2">
    <source>
        <dbReference type="ARBA" id="ARBA00022729"/>
    </source>
</evidence>
<evidence type="ECO:0000256" key="3">
    <source>
        <dbReference type="ARBA" id="ARBA00022801"/>
    </source>
</evidence>
<sequence>MTTLKMSLPWLLAGAFVTVPAFAQEVPLVYDVENTSADCPPPPLPAFSELPSIEPLTDPFAWSDGSGRSTNFEDWRCRRAEIKAEIEQYEIGPKPDRPDTLTATYADDTLRVNITVNGNTLTLTSAIVLPEGDGPFPAVIGIGAGSGSLPSDIFASRDIVQIPFNFGQVMAWQQTRGNEPINALYPDLTYMGAYSAWSWGVSRLIDGLELVAADLPLDLQHLAITGCSFAGKMALFAGAFDERIALTIAQESGGGGAAAWRVSETLGAVETLGNTSHVWFMESMFQFADSVPKLPHDHHELMAMVAPRALLVLGNPDFVWLADESGYVSSRAAHEVWKTFGVGDRFGFSIVGGHGHCQLPEVQRPEVEAFVDKFLMGDMTANTDVTVHPYDYVDYERWYQWWGTGEPTLPPPPVVATATYEVECGTVGGNWLTLFDTLASNGAYVTVDSAKADSTSTTVAPAGSENAIAITFSADSTGTYALALRVNCPTGNDDSFWIKMDDGEFVSYNGLNTNGWEWKNITSYELTEGEHTLTIAYREDGALLDKISFSARPYLPMEMGDEAANLCEVDIPTGVLDLLESEGYALAQSYPNPFRGKTTIAFQLETSTYVSLKVYTLYGQEIEELAGREFPAGTHTVEFVPRDLAAGVYLYAIKTDTFAACRKMVFQSE</sequence>
<reference evidence="6 7" key="1">
    <citation type="submission" date="2016-10" db="EMBL/GenBank/DDBJ databases">
        <authorList>
            <person name="de Groot N.N."/>
        </authorList>
    </citation>
    <scope>NUCLEOTIDE SEQUENCE [LARGE SCALE GENOMIC DNA]</scope>
    <source>
        <strain evidence="6 7">DSM 25186</strain>
    </source>
</reference>
<protein>
    <submittedName>
        <fullName evidence="6">Por secretion system C-terminal sorting domain-containing protein</fullName>
    </submittedName>
</protein>
<feature type="domain" description="4-O-methyl-glucuronoyl methylesterase-like" evidence="5">
    <location>
        <begin position="112"/>
        <end position="341"/>
    </location>
</feature>
<feature type="chain" id="PRO_5011563464" evidence="4">
    <location>
        <begin position="24"/>
        <end position="669"/>
    </location>
</feature>
<dbReference type="AlphaFoldDB" id="A0A1G8Y5K0"/>
<dbReference type="SUPFAM" id="SSF53474">
    <property type="entry name" value="alpha/beta-Hydrolases"/>
    <property type="match status" value="1"/>
</dbReference>
<dbReference type="InterPro" id="IPR026444">
    <property type="entry name" value="Secre_tail"/>
</dbReference>
<dbReference type="Gene3D" id="3.40.50.1820">
    <property type="entry name" value="alpha/beta hydrolase"/>
    <property type="match status" value="1"/>
</dbReference>
<dbReference type="Gene3D" id="2.60.120.260">
    <property type="entry name" value="Galactose-binding domain-like"/>
    <property type="match status" value="1"/>
</dbReference>
<dbReference type="SUPFAM" id="SSF49785">
    <property type="entry name" value="Galactose-binding domain-like"/>
    <property type="match status" value="1"/>
</dbReference>
<keyword evidence="2 4" id="KW-0732">Signal</keyword>
<name>A0A1G8Y5K0_9BACT</name>
<feature type="signal peptide" evidence="4">
    <location>
        <begin position="1"/>
        <end position="23"/>
    </location>
</feature>
<dbReference type="RefSeq" id="WP_089678715.1">
    <property type="nucleotide sequence ID" value="NZ_FNFO01000001.1"/>
</dbReference>
<dbReference type="InterPro" id="IPR008979">
    <property type="entry name" value="Galactose-bd-like_sf"/>
</dbReference>
<dbReference type="NCBIfam" id="TIGR04183">
    <property type="entry name" value="Por_Secre_tail"/>
    <property type="match status" value="1"/>
</dbReference>
<evidence type="ECO:0000313" key="6">
    <source>
        <dbReference type="EMBL" id="SDJ98122.1"/>
    </source>
</evidence>
<organism evidence="6 7">
    <name type="scientific">Catalinimonas alkaloidigena</name>
    <dbReference type="NCBI Taxonomy" id="1075417"/>
    <lineage>
        <taxon>Bacteria</taxon>
        <taxon>Pseudomonadati</taxon>
        <taxon>Bacteroidota</taxon>
        <taxon>Cytophagia</taxon>
        <taxon>Cytophagales</taxon>
        <taxon>Catalimonadaceae</taxon>
        <taxon>Catalinimonas</taxon>
    </lineage>
</organism>
<keyword evidence="3" id="KW-0378">Hydrolase</keyword>
<dbReference type="EMBL" id="FNFO01000001">
    <property type="protein sequence ID" value="SDJ98122.1"/>
    <property type="molecule type" value="Genomic_DNA"/>
</dbReference>
<evidence type="ECO:0000313" key="7">
    <source>
        <dbReference type="Proteomes" id="UP000198510"/>
    </source>
</evidence>
<dbReference type="GO" id="GO:0052689">
    <property type="term" value="F:carboxylic ester hydrolase activity"/>
    <property type="evidence" value="ECO:0007669"/>
    <property type="project" value="UniProtKB-KW"/>
</dbReference>
<evidence type="ECO:0000256" key="4">
    <source>
        <dbReference type="SAM" id="SignalP"/>
    </source>
</evidence>
<evidence type="ECO:0000259" key="5">
    <source>
        <dbReference type="Pfam" id="PF22244"/>
    </source>
</evidence>
<dbReference type="Pfam" id="PF22244">
    <property type="entry name" value="GCE_fung"/>
    <property type="match status" value="1"/>
</dbReference>